<dbReference type="Pfam" id="PF02410">
    <property type="entry name" value="RsfS"/>
    <property type="match status" value="1"/>
</dbReference>
<evidence type="ECO:0000256" key="4">
    <source>
        <dbReference type="ARBA" id="ARBA00053669"/>
    </source>
</evidence>
<dbReference type="OrthoDB" id="21330at2759"/>
<keyword evidence="6" id="KW-1185">Reference proteome</keyword>
<comment type="subcellular location">
    <subcellularLocation>
        <location evidence="1">Mitochondrion</location>
    </subcellularLocation>
</comment>
<dbReference type="STRING" id="224129.A0A1W4XLD0"/>
<dbReference type="AlphaFoldDB" id="A0A1W4XLD0"/>
<name>A0A1W4XLD0_AGRPL</name>
<dbReference type="SUPFAM" id="SSF81301">
    <property type="entry name" value="Nucleotidyltransferase"/>
    <property type="match status" value="1"/>
</dbReference>
<dbReference type="FunFam" id="3.30.460.10:FF:000018">
    <property type="entry name" value="Mitochondrial assembly of ribosomal large subunit 1"/>
    <property type="match status" value="1"/>
</dbReference>
<comment type="function">
    <text evidence="4">Required for normal mitochondrial ribosome function and mitochondrial translation. May play a role in ribosome biogenesis by preventing premature association of the 28S and 39S ribosomal subunits. Interacts with mitochondrial ribosomal protein uL14m (MRPL14), probably blocking formation of intersubunit bridge B8, preventing association of the 28S and 39S ribosomal subunits. Addition to isolated mitochondrial ribosomal subunits partially inhibits translation, probably by interfering with the association of the 28S and 39S ribosomal subunits and the formation of functional ribosomes. May also participate in the assembly and/or regulation of the stability of the large subunit of the mitochondrial ribosome. May function as a ribosomal silencing factor.</text>
</comment>
<dbReference type="PANTHER" id="PTHR21043">
    <property type="entry name" value="IOJAP SUPERFAMILY ORTHOLOG"/>
    <property type="match status" value="1"/>
</dbReference>
<evidence type="ECO:0000256" key="3">
    <source>
        <dbReference type="ARBA" id="ARBA00023128"/>
    </source>
</evidence>
<organism evidence="6 7">
    <name type="scientific">Agrilus planipennis</name>
    <name type="common">Emerald ash borer</name>
    <name type="synonym">Agrilus marcopoli</name>
    <dbReference type="NCBI Taxonomy" id="224129"/>
    <lineage>
        <taxon>Eukaryota</taxon>
        <taxon>Metazoa</taxon>
        <taxon>Ecdysozoa</taxon>
        <taxon>Arthropoda</taxon>
        <taxon>Hexapoda</taxon>
        <taxon>Insecta</taxon>
        <taxon>Pterygota</taxon>
        <taxon>Neoptera</taxon>
        <taxon>Endopterygota</taxon>
        <taxon>Coleoptera</taxon>
        <taxon>Polyphaga</taxon>
        <taxon>Elateriformia</taxon>
        <taxon>Buprestoidea</taxon>
        <taxon>Buprestidae</taxon>
        <taxon>Agrilinae</taxon>
        <taxon>Agrilus</taxon>
    </lineage>
</organism>
<dbReference type="RefSeq" id="XP_018333273.1">
    <property type="nucleotide sequence ID" value="XM_018477771.2"/>
</dbReference>
<evidence type="ECO:0000256" key="1">
    <source>
        <dbReference type="ARBA" id="ARBA00004173"/>
    </source>
</evidence>
<reference evidence="7" key="1">
    <citation type="submission" date="2025-08" db="UniProtKB">
        <authorList>
            <consortium name="RefSeq"/>
        </authorList>
    </citation>
    <scope>IDENTIFICATION</scope>
    <source>
        <tissue evidence="7">Entire body</tissue>
    </source>
</reference>
<dbReference type="GeneID" id="108742528"/>
<dbReference type="NCBIfam" id="TIGR00090">
    <property type="entry name" value="rsfS_iojap_ybeB"/>
    <property type="match status" value="1"/>
</dbReference>
<dbReference type="GO" id="GO:0017148">
    <property type="term" value="P:negative regulation of translation"/>
    <property type="evidence" value="ECO:0007669"/>
    <property type="project" value="TreeGrafter"/>
</dbReference>
<evidence type="ECO:0000313" key="6">
    <source>
        <dbReference type="Proteomes" id="UP000192223"/>
    </source>
</evidence>
<dbReference type="GO" id="GO:0005739">
    <property type="term" value="C:mitochondrion"/>
    <property type="evidence" value="ECO:0007669"/>
    <property type="project" value="UniProtKB-SubCell"/>
</dbReference>
<accession>A0A1W4XLD0</accession>
<keyword evidence="3" id="KW-0496">Mitochondrion</keyword>
<dbReference type="GO" id="GO:0043023">
    <property type="term" value="F:ribosomal large subunit binding"/>
    <property type="evidence" value="ECO:0007669"/>
    <property type="project" value="TreeGrafter"/>
</dbReference>
<dbReference type="CTD" id="136040730"/>
<sequence length="239" mass="27820">MFTGRYLQFCGRIIKRCYFMPITTVNLRNFSNQRNRGADDPQDSNIPVGLGSKYKVFRDDDSVEILDVDEEQLKNEEQIQKEKLQEYDEYKGLNLERGETGVFEIEDLIEVLKRDNAEDVFVVELPKEINFVKYICIVTGKSRRHMLAIAQFVRKLYKRKMHDTDLIPKIEGKDSDEWLALDLGNIALHIFSNEARCKYDLDSLWAVGSEYDPESNKQDPLVDLLEKHSIYLSDLKPAS</sequence>
<evidence type="ECO:0000313" key="7">
    <source>
        <dbReference type="RefSeq" id="XP_018333273.1"/>
    </source>
</evidence>
<comment type="similarity">
    <text evidence="2">Belongs to the Iojap/RsfS family.</text>
</comment>
<dbReference type="GO" id="GO:0090071">
    <property type="term" value="P:negative regulation of ribosome biogenesis"/>
    <property type="evidence" value="ECO:0007669"/>
    <property type="project" value="TreeGrafter"/>
</dbReference>
<dbReference type="Proteomes" id="UP000192223">
    <property type="component" value="Unplaced"/>
</dbReference>
<dbReference type="PANTHER" id="PTHR21043:SF0">
    <property type="entry name" value="MITOCHONDRIAL ASSEMBLY OF RIBOSOMAL LARGE SUBUNIT PROTEIN 1"/>
    <property type="match status" value="1"/>
</dbReference>
<dbReference type="Gene3D" id="3.30.460.10">
    <property type="entry name" value="Beta Polymerase, domain 2"/>
    <property type="match status" value="1"/>
</dbReference>
<dbReference type="InterPro" id="IPR004394">
    <property type="entry name" value="Iojap/RsfS/C7orf30"/>
</dbReference>
<gene>
    <name evidence="7" type="primary">LOC108742528</name>
</gene>
<dbReference type="InterPro" id="IPR043519">
    <property type="entry name" value="NT_sf"/>
</dbReference>
<protein>
    <recommendedName>
        <fullName evidence="5">Mitochondrial assembly of ribosomal large subunit protein 1</fullName>
    </recommendedName>
</protein>
<proteinExistence type="inferred from homology"/>
<dbReference type="HAMAP" id="MF_01477">
    <property type="entry name" value="Iojap_RsfS"/>
    <property type="match status" value="1"/>
</dbReference>
<evidence type="ECO:0000256" key="2">
    <source>
        <dbReference type="ARBA" id="ARBA00010574"/>
    </source>
</evidence>
<dbReference type="InParanoid" id="A0A1W4XLD0"/>
<evidence type="ECO:0000256" key="5">
    <source>
        <dbReference type="ARBA" id="ARBA00073331"/>
    </source>
</evidence>
<dbReference type="KEGG" id="apln:108742528"/>
<dbReference type="FunCoup" id="A0A1W4XLD0">
    <property type="interactions" value="606"/>
</dbReference>